<evidence type="ECO:0000313" key="2">
    <source>
        <dbReference type="Proteomes" id="UP000685013"/>
    </source>
</evidence>
<protein>
    <submittedName>
        <fullName evidence="1">Uncharacterized protein</fullName>
    </submittedName>
</protein>
<gene>
    <name evidence="1" type="ORF">SDJN03_03342</name>
</gene>
<keyword evidence="2" id="KW-1185">Reference proteome</keyword>
<name>A0AAV6P327_9ROSI</name>
<proteinExistence type="predicted"/>
<accession>A0AAV6P327</accession>
<evidence type="ECO:0000313" key="1">
    <source>
        <dbReference type="EMBL" id="KAG6606025.1"/>
    </source>
</evidence>
<dbReference type="AlphaFoldDB" id="A0AAV6P327"/>
<sequence>MGNRGDRRNKSPAALPCPALPGLTHIPRRCDFKKRRRHRPFTISHDVGANLGSRRPEAEKWSMQSKLNPDCYPIMGDHRWAVTAALDVRKSTAAEEKWSMQSKLNLLTGLVVFAGQFRSFWHFRTLDL</sequence>
<dbReference type="Proteomes" id="UP000685013">
    <property type="component" value="Chromosome 2"/>
</dbReference>
<reference evidence="1 2" key="1">
    <citation type="journal article" date="2021" name="Hortic Res">
        <title>The domestication of Cucurbita argyrosperma as revealed by the genome of its wild relative.</title>
        <authorList>
            <person name="Barrera-Redondo J."/>
            <person name="Sanchez-de la Vega G."/>
            <person name="Aguirre-Liguori J.A."/>
            <person name="Castellanos-Morales G."/>
            <person name="Gutierrez-Guerrero Y.T."/>
            <person name="Aguirre-Dugua X."/>
            <person name="Aguirre-Planter E."/>
            <person name="Tenaillon M.I."/>
            <person name="Lira-Saade R."/>
            <person name="Eguiarte L.E."/>
        </authorList>
    </citation>
    <scope>NUCLEOTIDE SEQUENCE [LARGE SCALE GENOMIC DNA]</scope>
    <source>
        <strain evidence="1">JBR-2021</strain>
    </source>
</reference>
<comment type="caution">
    <text evidence="1">The sequence shown here is derived from an EMBL/GenBank/DDBJ whole genome shotgun (WGS) entry which is preliminary data.</text>
</comment>
<feature type="non-terminal residue" evidence="1">
    <location>
        <position position="1"/>
    </location>
</feature>
<organism evidence="1 2">
    <name type="scientific">Cucurbita argyrosperma subsp. sororia</name>
    <dbReference type="NCBI Taxonomy" id="37648"/>
    <lineage>
        <taxon>Eukaryota</taxon>
        <taxon>Viridiplantae</taxon>
        <taxon>Streptophyta</taxon>
        <taxon>Embryophyta</taxon>
        <taxon>Tracheophyta</taxon>
        <taxon>Spermatophyta</taxon>
        <taxon>Magnoliopsida</taxon>
        <taxon>eudicotyledons</taxon>
        <taxon>Gunneridae</taxon>
        <taxon>Pentapetalae</taxon>
        <taxon>rosids</taxon>
        <taxon>fabids</taxon>
        <taxon>Cucurbitales</taxon>
        <taxon>Cucurbitaceae</taxon>
        <taxon>Cucurbiteae</taxon>
        <taxon>Cucurbita</taxon>
    </lineage>
</organism>
<dbReference type="EMBL" id="JAGKQH010000002">
    <property type="protein sequence ID" value="KAG6606025.1"/>
    <property type="molecule type" value="Genomic_DNA"/>
</dbReference>